<dbReference type="AlphaFoldDB" id="A0AAD6ZNQ6"/>
<accession>A0AAD6ZNQ6</accession>
<comment type="caution">
    <text evidence="2">The sequence shown here is derived from an EMBL/GenBank/DDBJ whole genome shotgun (WGS) entry which is preliminary data.</text>
</comment>
<evidence type="ECO:0000313" key="2">
    <source>
        <dbReference type="EMBL" id="KAJ7331440.1"/>
    </source>
</evidence>
<reference evidence="2" key="1">
    <citation type="submission" date="2023-03" db="EMBL/GenBank/DDBJ databases">
        <title>Massive genome expansion in bonnet fungi (Mycena s.s.) driven by repeated elements and novel gene families across ecological guilds.</title>
        <authorList>
            <consortium name="Lawrence Berkeley National Laboratory"/>
            <person name="Harder C.B."/>
            <person name="Miyauchi S."/>
            <person name="Viragh M."/>
            <person name="Kuo A."/>
            <person name="Thoen E."/>
            <person name="Andreopoulos B."/>
            <person name="Lu D."/>
            <person name="Skrede I."/>
            <person name="Drula E."/>
            <person name="Henrissat B."/>
            <person name="Morin E."/>
            <person name="Kohler A."/>
            <person name="Barry K."/>
            <person name="LaButti K."/>
            <person name="Morin E."/>
            <person name="Salamov A."/>
            <person name="Lipzen A."/>
            <person name="Mereny Z."/>
            <person name="Hegedus B."/>
            <person name="Baldrian P."/>
            <person name="Stursova M."/>
            <person name="Weitz H."/>
            <person name="Taylor A."/>
            <person name="Grigoriev I.V."/>
            <person name="Nagy L.G."/>
            <person name="Martin F."/>
            <person name="Kauserud H."/>
        </authorList>
    </citation>
    <scope>NUCLEOTIDE SEQUENCE</scope>
    <source>
        <strain evidence="2">CBHHK002</strain>
    </source>
</reference>
<proteinExistence type="predicted"/>
<name>A0AAD6ZNQ6_9AGAR</name>
<evidence type="ECO:0000313" key="3">
    <source>
        <dbReference type="Proteomes" id="UP001218218"/>
    </source>
</evidence>
<gene>
    <name evidence="2" type="ORF">DFH08DRAFT_940085</name>
</gene>
<organism evidence="2 3">
    <name type="scientific">Mycena albidolilacea</name>
    <dbReference type="NCBI Taxonomy" id="1033008"/>
    <lineage>
        <taxon>Eukaryota</taxon>
        <taxon>Fungi</taxon>
        <taxon>Dikarya</taxon>
        <taxon>Basidiomycota</taxon>
        <taxon>Agaricomycotina</taxon>
        <taxon>Agaricomycetes</taxon>
        <taxon>Agaricomycetidae</taxon>
        <taxon>Agaricales</taxon>
        <taxon>Marasmiineae</taxon>
        <taxon>Mycenaceae</taxon>
        <taxon>Mycena</taxon>
    </lineage>
</organism>
<dbReference type="Proteomes" id="UP001218218">
    <property type="component" value="Unassembled WGS sequence"/>
</dbReference>
<protein>
    <submittedName>
        <fullName evidence="2">Uncharacterized protein</fullName>
    </submittedName>
</protein>
<evidence type="ECO:0000256" key="1">
    <source>
        <dbReference type="SAM" id="MobiDB-lite"/>
    </source>
</evidence>
<keyword evidence="3" id="KW-1185">Reference proteome</keyword>
<feature type="region of interest" description="Disordered" evidence="1">
    <location>
        <begin position="303"/>
        <end position="345"/>
    </location>
</feature>
<dbReference type="EMBL" id="JARIHO010000035">
    <property type="protein sequence ID" value="KAJ7331440.1"/>
    <property type="molecule type" value="Genomic_DNA"/>
</dbReference>
<sequence>MTSIVRLDQPSLLFAEKALPTGSRASSAARETLCRGVVPLMQPPNSSVLAQHRDIRAFEARNLRNFSTAREKSRLGECGRDYCDGAERTSESVQAGALRRRKAGASDWNWDCQDCGRCGGWDGDSDFVKCGVLPRTASGAIVQNGIVRDGRGKVLAGGSVNLAGRRPALNVHPGMLRKGEHPNVHLGSLGRGGRASWIEVSSPKAGRSGEGAYLKERNSPWHRQVKSAGRVPAPEFPSTNPGQGDEGWVTVLGRYVVGEKRACTRSNSALERPAGNLRGRRDRVGCDRRRFWVEISPVKGGHVDASGDAGRAISQRGNGTGPARGVEAAPGRDRRSGHSSWAPTGSARGVLEVGAQGVLEVAQGFRSGRGVLEALGRRVLEVASQIGRKAIFWALGCQIETY</sequence>
<feature type="region of interest" description="Disordered" evidence="1">
    <location>
        <begin position="201"/>
        <end position="245"/>
    </location>
</feature>